<gene>
    <name evidence="1" type="ORF">FDK22_09050</name>
</gene>
<sequence>MDLKEVVLPHIEKLVGDLKDSQELKEVLKRRFTKKEYKVFIAIEEGVESEDIAKQLGDKVDRIEELYKSACKKLNQEKIKQELVY</sequence>
<comment type="caution">
    <text evidence="1">The sequence shown here is derived from an EMBL/GenBank/DDBJ whole genome shotgun (WGS) entry which is preliminary data.</text>
</comment>
<proteinExistence type="predicted"/>
<keyword evidence="2" id="KW-1185">Reference proteome</keyword>
<dbReference type="SUPFAM" id="SSF88659">
    <property type="entry name" value="Sigma3 and sigma4 domains of RNA polymerase sigma factors"/>
    <property type="match status" value="1"/>
</dbReference>
<protein>
    <recommendedName>
        <fullName evidence="3">RNA polymerase sigma-70 region 4 domain-containing protein</fullName>
    </recommendedName>
</protein>
<dbReference type="InterPro" id="IPR013324">
    <property type="entry name" value="RNA_pol_sigma_r3/r4-like"/>
</dbReference>
<accession>A0A5R8Y1G3</accession>
<dbReference type="RefSeq" id="WP_138152592.1">
    <property type="nucleotide sequence ID" value="NZ_CBDDKQ010000002.1"/>
</dbReference>
<dbReference type="Proteomes" id="UP000308901">
    <property type="component" value="Unassembled WGS sequence"/>
</dbReference>
<name>A0A5R8Y1G3_9BACT</name>
<dbReference type="OrthoDB" id="5345307at2"/>
<evidence type="ECO:0000313" key="1">
    <source>
        <dbReference type="EMBL" id="TLP38597.1"/>
    </source>
</evidence>
<evidence type="ECO:0008006" key="3">
    <source>
        <dbReference type="Google" id="ProtNLM"/>
    </source>
</evidence>
<dbReference type="EMBL" id="VANU01000003">
    <property type="protein sequence ID" value="TLP38597.1"/>
    <property type="molecule type" value="Genomic_DNA"/>
</dbReference>
<organism evidence="1 2">
    <name type="scientific">Arcobacter arenosus</name>
    <dbReference type="NCBI Taxonomy" id="2576037"/>
    <lineage>
        <taxon>Bacteria</taxon>
        <taxon>Pseudomonadati</taxon>
        <taxon>Campylobacterota</taxon>
        <taxon>Epsilonproteobacteria</taxon>
        <taxon>Campylobacterales</taxon>
        <taxon>Arcobacteraceae</taxon>
        <taxon>Arcobacter</taxon>
    </lineage>
</organism>
<reference evidence="1 2" key="1">
    <citation type="submission" date="2019-05" db="EMBL/GenBank/DDBJ databases">
        <title>Arcobacter sp. nov., isolated from sea sediment.</title>
        <authorList>
            <person name="Kim W."/>
        </authorList>
    </citation>
    <scope>NUCLEOTIDE SEQUENCE [LARGE SCALE GENOMIC DNA]</scope>
    <source>
        <strain evidence="1 2">CAU 1517</strain>
    </source>
</reference>
<dbReference type="AlphaFoldDB" id="A0A5R8Y1G3"/>
<evidence type="ECO:0000313" key="2">
    <source>
        <dbReference type="Proteomes" id="UP000308901"/>
    </source>
</evidence>